<dbReference type="Proteomes" id="UP000032141">
    <property type="component" value="Chromosome C5"/>
</dbReference>
<keyword evidence="3" id="KW-1185">Reference proteome</keyword>
<reference evidence="2" key="2">
    <citation type="submission" date="2015-03" db="UniProtKB">
        <authorList>
            <consortium name="EnsemblPlants"/>
        </authorList>
    </citation>
    <scope>IDENTIFICATION</scope>
</reference>
<feature type="domain" description="RNase H type-1" evidence="1">
    <location>
        <begin position="101"/>
        <end position="167"/>
    </location>
</feature>
<evidence type="ECO:0000313" key="2">
    <source>
        <dbReference type="EnsemblPlants" id="Bo5g089450.1"/>
    </source>
</evidence>
<protein>
    <recommendedName>
        <fullName evidence="1">RNase H type-1 domain-containing protein</fullName>
    </recommendedName>
</protein>
<dbReference type="Gramene" id="Bo5g089450.1">
    <property type="protein sequence ID" value="Bo5g089450.1"/>
    <property type="gene ID" value="Bo5g089450"/>
</dbReference>
<dbReference type="InterPro" id="IPR002156">
    <property type="entry name" value="RNaseH_domain"/>
</dbReference>
<dbReference type="PANTHER" id="PTHR47074:SF53">
    <property type="entry name" value="REVERSE TRANSCRIPTASE-LIKE PROTEIN"/>
    <property type="match status" value="1"/>
</dbReference>
<name>A0A0D3CGS7_BRAOL</name>
<dbReference type="EnsemblPlants" id="Bo5g089450.1">
    <property type="protein sequence ID" value="Bo5g089450.1"/>
    <property type="gene ID" value="Bo5g089450"/>
</dbReference>
<dbReference type="OMA" id="HHARDAN"/>
<reference evidence="2 3" key="1">
    <citation type="journal article" date="2014" name="Genome Biol.">
        <title>Transcriptome and methylome profiling reveals relics of genome dominance in the mesopolyploid Brassica oleracea.</title>
        <authorList>
            <person name="Parkin I.A."/>
            <person name="Koh C."/>
            <person name="Tang H."/>
            <person name="Robinson S.J."/>
            <person name="Kagale S."/>
            <person name="Clarke W.E."/>
            <person name="Town C.D."/>
            <person name="Nixon J."/>
            <person name="Krishnakumar V."/>
            <person name="Bidwell S.L."/>
            <person name="Denoeud F."/>
            <person name="Belcram H."/>
            <person name="Links M.G."/>
            <person name="Just J."/>
            <person name="Clarke C."/>
            <person name="Bender T."/>
            <person name="Huebert T."/>
            <person name="Mason A.S."/>
            <person name="Pires J.C."/>
            <person name="Barker G."/>
            <person name="Moore J."/>
            <person name="Walley P.G."/>
            <person name="Manoli S."/>
            <person name="Batley J."/>
            <person name="Edwards D."/>
            <person name="Nelson M.N."/>
            <person name="Wang X."/>
            <person name="Paterson A.H."/>
            <person name="King G."/>
            <person name="Bancroft I."/>
            <person name="Chalhoub B."/>
            <person name="Sharpe A.G."/>
        </authorList>
    </citation>
    <scope>NUCLEOTIDE SEQUENCE</scope>
    <source>
        <strain evidence="2 3">cv. TO1000</strain>
    </source>
</reference>
<dbReference type="Pfam" id="PF13456">
    <property type="entry name" value="RVT_3"/>
    <property type="match status" value="1"/>
</dbReference>
<evidence type="ECO:0000259" key="1">
    <source>
        <dbReference type="Pfam" id="PF13456"/>
    </source>
</evidence>
<dbReference type="PANTHER" id="PTHR47074">
    <property type="entry name" value="BNAC02G40300D PROTEIN"/>
    <property type="match status" value="1"/>
</dbReference>
<sequence length="168" mass="19400">MQLSLLELLTAYIQKVSDETVPLAQRQAIPWILWTIWKNRNMILYADTQESLIIQIQKAVEEARLWKELNMQQQTPEILHGLNEETKKWDPPLPGYVKCNIHANWRNAKLHSGVAFIVRDQSGIVLHHARDANTFSPNRATAELRCLVWTLQSLKDLGYQDVVIGSDF</sequence>
<dbReference type="HOGENOM" id="CLU_1743029_0_0_1"/>
<evidence type="ECO:0000313" key="3">
    <source>
        <dbReference type="Proteomes" id="UP000032141"/>
    </source>
</evidence>
<dbReference type="InterPro" id="IPR052929">
    <property type="entry name" value="RNase_H-like_EbsB-rel"/>
</dbReference>
<dbReference type="GO" id="GO:0003676">
    <property type="term" value="F:nucleic acid binding"/>
    <property type="evidence" value="ECO:0007669"/>
    <property type="project" value="InterPro"/>
</dbReference>
<dbReference type="AlphaFoldDB" id="A0A0D3CGS7"/>
<dbReference type="GO" id="GO:0004523">
    <property type="term" value="F:RNA-DNA hybrid ribonuclease activity"/>
    <property type="evidence" value="ECO:0007669"/>
    <property type="project" value="InterPro"/>
</dbReference>
<accession>A0A0D3CGS7</accession>
<proteinExistence type="predicted"/>
<dbReference type="eggNOG" id="KOG1075">
    <property type="taxonomic scope" value="Eukaryota"/>
</dbReference>
<organism evidence="2 3">
    <name type="scientific">Brassica oleracea var. oleracea</name>
    <dbReference type="NCBI Taxonomy" id="109376"/>
    <lineage>
        <taxon>Eukaryota</taxon>
        <taxon>Viridiplantae</taxon>
        <taxon>Streptophyta</taxon>
        <taxon>Embryophyta</taxon>
        <taxon>Tracheophyta</taxon>
        <taxon>Spermatophyta</taxon>
        <taxon>Magnoliopsida</taxon>
        <taxon>eudicotyledons</taxon>
        <taxon>Gunneridae</taxon>
        <taxon>Pentapetalae</taxon>
        <taxon>rosids</taxon>
        <taxon>malvids</taxon>
        <taxon>Brassicales</taxon>
        <taxon>Brassicaceae</taxon>
        <taxon>Brassiceae</taxon>
        <taxon>Brassica</taxon>
    </lineage>
</organism>